<organism evidence="4 5">
    <name type="scientific">Candidatus Acidiferrum panamense</name>
    <dbReference type="NCBI Taxonomy" id="2741543"/>
    <lineage>
        <taxon>Bacteria</taxon>
        <taxon>Pseudomonadati</taxon>
        <taxon>Acidobacteriota</taxon>
        <taxon>Terriglobia</taxon>
        <taxon>Candidatus Acidiferrales</taxon>
        <taxon>Candidatus Acidiferrum</taxon>
    </lineage>
</organism>
<sequence>MPLVRSNDDGNVNGYVHSHRFPGANTAVPTANEDQTQLEATRKFLQANQLSVDIFAVSPAGKDRSEPARNELGKQELSTTFAVGEESEAAQPKGEAGEVRAITAPIDRSDAAVRRGDDVRVDVVVRTRGVGHFFPGGTVDAFDVWLELEASDDRGQTIFWSGQVEDNGKGPVDPRAHFYRSLQIDGHGRVINKRNAWATRSVVYVHLIPPGAADTVHYHLHVPENCGDQITLVARVNYRKFSWYNTQFSFAGVAAPETKRTPSAEKITTPDYDDRHFVFTGDTSNVSGNRKAIPDLPIIVLAKDTKTLRALPRSAPAPQPKIVSVKEEWTRWNDYGIGLFLQGDLKGAAAAFEEITAADPRNPDGWTNIGRVLLQEGDTAGARRVLEKSLAINANLARTNFFYAKALREDGDYDGAIAHFKTVVGQFPRDRVVHNELGRVLFLEKRYADAVAEFEKTLAIDPEDLQAHYNLMLCNAGLGEETKAEEHKARYLRFKADEAAQAITGPYRERHPEDNNERQAIHEHFSVALTAAQQQKPAATKLATAKAAKVKLAGKVAIPGNADPGGGN</sequence>
<name>A0A7V8NRZ5_9BACT</name>
<keyword evidence="2 3" id="KW-0802">TPR repeat</keyword>
<evidence type="ECO:0000256" key="3">
    <source>
        <dbReference type="PROSITE-ProRule" id="PRU00339"/>
    </source>
</evidence>
<comment type="caution">
    <text evidence="4">The sequence shown here is derived from an EMBL/GenBank/DDBJ whole genome shotgun (WGS) entry which is preliminary data.</text>
</comment>
<dbReference type="PANTHER" id="PTHR44186">
    <property type="match status" value="1"/>
</dbReference>
<evidence type="ECO:0000313" key="5">
    <source>
        <dbReference type="Proteomes" id="UP000567293"/>
    </source>
</evidence>
<protein>
    <submittedName>
        <fullName evidence="4">Tetratricopeptide repeat protein</fullName>
    </submittedName>
</protein>
<evidence type="ECO:0000313" key="4">
    <source>
        <dbReference type="EMBL" id="MBA0086232.1"/>
    </source>
</evidence>
<dbReference type="SMART" id="SM00028">
    <property type="entry name" value="TPR"/>
    <property type="match status" value="4"/>
</dbReference>
<dbReference type="PANTHER" id="PTHR44186:SF1">
    <property type="entry name" value="BARDET-BIEDL SYNDROME 4 PROTEIN"/>
    <property type="match status" value="1"/>
</dbReference>
<dbReference type="SUPFAM" id="SSF48452">
    <property type="entry name" value="TPR-like"/>
    <property type="match status" value="1"/>
</dbReference>
<feature type="repeat" description="TPR" evidence="3">
    <location>
        <begin position="431"/>
        <end position="464"/>
    </location>
</feature>
<dbReference type="PROSITE" id="PS50005">
    <property type="entry name" value="TPR"/>
    <property type="match status" value="1"/>
</dbReference>
<reference evidence="4" key="1">
    <citation type="submission" date="2020-06" db="EMBL/GenBank/DDBJ databases">
        <title>Legume-microbial interactions unlock mineral nutrients during tropical forest succession.</title>
        <authorList>
            <person name="Epihov D.Z."/>
        </authorList>
    </citation>
    <scope>NUCLEOTIDE SEQUENCE [LARGE SCALE GENOMIC DNA]</scope>
    <source>
        <strain evidence="4">Pan2503</strain>
    </source>
</reference>
<dbReference type="Pfam" id="PF13432">
    <property type="entry name" value="TPR_16"/>
    <property type="match status" value="1"/>
</dbReference>
<accession>A0A7V8NRZ5</accession>
<keyword evidence="1" id="KW-0677">Repeat</keyword>
<dbReference type="AlphaFoldDB" id="A0A7V8NRZ5"/>
<proteinExistence type="predicted"/>
<keyword evidence="5" id="KW-1185">Reference proteome</keyword>
<dbReference type="Pfam" id="PF14559">
    <property type="entry name" value="TPR_19"/>
    <property type="match status" value="1"/>
</dbReference>
<evidence type="ECO:0000256" key="1">
    <source>
        <dbReference type="ARBA" id="ARBA00022737"/>
    </source>
</evidence>
<gene>
    <name evidence="4" type="ORF">HRJ53_14695</name>
</gene>
<dbReference type="InterPro" id="IPR011990">
    <property type="entry name" value="TPR-like_helical_dom_sf"/>
</dbReference>
<evidence type="ECO:0000256" key="2">
    <source>
        <dbReference type="ARBA" id="ARBA00022803"/>
    </source>
</evidence>
<dbReference type="InterPro" id="IPR019734">
    <property type="entry name" value="TPR_rpt"/>
</dbReference>
<dbReference type="Gene3D" id="1.25.40.10">
    <property type="entry name" value="Tetratricopeptide repeat domain"/>
    <property type="match status" value="1"/>
</dbReference>
<dbReference type="Proteomes" id="UP000567293">
    <property type="component" value="Unassembled WGS sequence"/>
</dbReference>
<dbReference type="EMBL" id="JACDQQ010001410">
    <property type="protein sequence ID" value="MBA0086232.1"/>
    <property type="molecule type" value="Genomic_DNA"/>
</dbReference>